<dbReference type="PANTHER" id="PTHR36617:SF15">
    <property type="entry name" value="REVERSE TRANSCRIPTASE ZINC-BINDING DOMAIN-CONTAINING PROTEIN"/>
    <property type="match status" value="1"/>
</dbReference>
<protein>
    <recommendedName>
        <fullName evidence="1">Reverse transcriptase zinc-binding domain-containing protein</fullName>
    </recommendedName>
</protein>
<gene>
    <name evidence="2" type="ORF">J1N35_002728</name>
</gene>
<proteinExistence type="predicted"/>
<dbReference type="Pfam" id="PF13966">
    <property type="entry name" value="zf-RVT"/>
    <property type="match status" value="1"/>
</dbReference>
<evidence type="ECO:0000259" key="1">
    <source>
        <dbReference type="Pfam" id="PF13966"/>
    </source>
</evidence>
<dbReference type="AlphaFoldDB" id="A0A9D3WLJ9"/>
<accession>A0A9D3WLJ9</accession>
<dbReference type="PANTHER" id="PTHR36617">
    <property type="entry name" value="PROTEIN, PUTATIVE-RELATED"/>
    <property type="match status" value="1"/>
</dbReference>
<dbReference type="EMBL" id="JAIQCV010000001">
    <property type="protein sequence ID" value="KAH1131350.1"/>
    <property type="molecule type" value="Genomic_DNA"/>
</dbReference>
<dbReference type="InterPro" id="IPR026960">
    <property type="entry name" value="RVT-Znf"/>
</dbReference>
<reference evidence="2 3" key="1">
    <citation type="journal article" date="2021" name="Plant Biotechnol. J.">
        <title>Multi-omics assisted identification of the key and species-specific regulatory components of drought-tolerant mechanisms in Gossypium stocksii.</title>
        <authorList>
            <person name="Yu D."/>
            <person name="Ke L."/>
            <person name="Zhang D."/>
            <person name="Wu Y."/>
            <person name="Sun Y."/>
            <person name="Mei J."/>
            <person name="Sun J."/>
            <person name="Sun Y."/>
        </authorList>
    </citation>
    <scope>NUCLEOTIDE SEQUENCE [LARGE SCALE GENOMIC DNA]</scope>
    <source>
        <strain evidence="3">cv. E1</strain>
        <tissue evidence="2">Leaf</tissue>
    </source>
</reference>
<evidence type="ECO:0000313" key="3">
    <source>
        <dbReference type="Proteomes" id="UP000828251"/>
    </source>
</evidence>
<feature type="domain" description="Reverse transcriptase zinc-binding" evidence="1">
    <location>
        <begin position="333"/>
        <end position="398"/>
    </location>
</feature>
<sequence>MRIKYDHQPFLVDLCPDLAVAKGRPFRFLVGWVQHQNFPSAISNLWKSNGDVTSTLEQLTTGLKKWNTKVFGHIGTRKREITKNLRSIQHALERTNSTLLIQKEIDLREKLEEIFNQEELLWKQKSRCDWLKMGDRNTKFFIGRMLYMRKFNRIEALRNANGEWLFEPNEVQAEAIQFFQTLYGEEPDGRSILPPNHFPQLDQVDINFLGKAVSNEEIKSALFNMAPLKAPGSDGYHALFFQNQWSNIGENVRCWEDPWIPKLPLKEHASSADGLTPECRVKDMVTEEGAWDISTPRNWLTEDIIQNIINILPLHPLAGPNRIYWNLTSNGKFTVKSAYHLLKENTWNDQRNKWANIWKFLGPQRVRFFLWLVYKQRLLTNLERVRRGISQNEACPSCIPFEIVQRPKMFGN</sequence>
<organism evidence="2 3">
    <name type="scientific">Gossypium stocksii</name>
    <dbReference type="NCBI Taxonomy" id="47602"/>
    <lineage>
        <taxon>Eukaryota</taxon>
        <taxon>Viridiplantae</taxon>
        <taxon>Streptophyta</taxon>
        <taxon>Embryophyta</taxon>
        <taxon>Tracheophyta</taxon>
        <taxon>Spermatophyta</taxon>
        <taxon>Magnoliopsida</taxon>
        <taxon>eudicotyledons</taxon>
        <taxon>Gunneridae</taxon>
        <taxon>Pentapetalae</taxon>
        <taxon>rosids</taxon>
        <taxon>malvids</taxon>
        <taxon>Malvales</taxon>
        <taxon>Malvaceae</taxon>
        <taxon>Malvoideae</taxon>
        <taxon>Gossypium</taxon>
    </lineage>
</organism>
<evidence type="ECO:0000313" key="2">
    <source>
        <dbReference type="EMBL" id="KAH1131350.1"/>
    </source>
</evidence>
<name>A0A9D3WLJ9_9ROSI</name>
<dbReference type="OrthoDB" id="1002559at2759"/>
<comment type="caution">
    <text evidence="2">The sequence shown here is derived from an EMBL/GenBank/DDBJ whole genome shotgun (WGS) entry which is preliminary data.</text>
</comment>
<dbReference type="Proteomes" id="UP000828251">
    <property type="component" value="Unassembled WGS sequence"/>
</dbReference>
<keyword evidence="3" id="KW-1185">Reference proteome</keyword>